<evidence type="ECO:0000313" key="4">
    <source>
        <dbReference type="EMBL" id="PNT08293.1"/>
    </source>
</evidence>
<dbReference type="Proteomes" id="UP000006729">
    <property type="component" value="Chromosome 13"/>
</dbReference>
<dbReference type="GO" id="GO:0016651">
    <property type="term" value="F:oxidoreductase activity, acting on NAD(P)H"/>
    <property type="evidence" value="ECO:0007669"/>
    <property type="project" value="InterPro"/>
</dbReference>
<sequence>MENKSRNPYECTSYKKGLYDSQYGPHHPSMHGVLRLILSLDGEDVIDCEPILGYYTEGWKKLRKTEQLYNICLMYTWEIFKYLKELAISEYYVGVESYSFSSLMACPFMADIGVAADLPHGWLDNVWISAIFLTGVLISKLITRNPIFLERALEGFQGGLMKFRTRSFDRERIENG</sequence>
<dbReference type="PANTHER" id="PTHR11993">
    <property type="entry name" value="NADH-UBIQUINONE OXIDOREDUCTASE 49 KDA SUBUNIT"/>
    <property type="match status" value="1"/>
</dbReference>
<dbReference type="EMBL" id="CM009302">
    <property type="protein sequence ID" value="PNT08293.1"/>
    <property type="molecule type" value="Genomic_DNA"/>
</dbReference>
<evidence type="ECO:0000313" key="5">
    <source>
        <dbReference type="Proteomes" id="UP000006729"/>
    </source>
</evidence>
<dbReference type="SUPFAM" id="SSF56762">
    <property type="entry name" value="HydB/Nqo4-like"/>
    <property type="match status" value="1"/>
</dbReference>
<gene>
    <name evidence="4" type="ORF">POPTR_013G139600</name>
</gene>
<dbReference type="InParanoid" id="A0A2K1Y5I2"/>
<evidence type="ECO:0000256" key="3">
    <source>
        <dbReference type="ARBA" id="ARBA00023027"/>
    </source>
</evidence>
<dbReference type="AlphaFoldDB" id="A0A2K1Y5I2"/>
<name>A0A2K1Y5I2_POPTR</name>
<evidence type="ECO:0008006" key="6">
    <source>
        <dbReference type="Google" id="ProtNLM"/>
    </source>
</evidence>
<organism evidence="4 5">
    <name type="scientific">Populus trichocarpa</name>
    <name type="common">Western balsam poplar</name>
    <name type="synonym">Populus balsamifera subsp. trichocarpa</name>
    <dbReference type="NCBI Taxonomy" id="3694"/>
    <lineage>
        <taxon>Eukaryota</taxon>
        <taxon>Viridiplantae</taxon>
        <taxon>Streptophyta</taxon>
        <taxon>Embryophyta</taxon>
        <taxon>Tracheophyta</taxon>
        <taxon>Spermatophyta</taxon>
        <taxon>Magnoliopsida</taxon>
        <taxon>eudicotyledons</taxon>
        <taxon>Gunneridae</taxon>
        <taxon>Pentapetalae</taxon>
        <taxon>rosids</taxon>
        <taxon>fabids</taxon>
        <taxon>Malpighiales</taxon>
        <taxon>Salicaceae</taxon>
        <taxon>Saliceae</taxon>
        <taxon>Populus</taxon>
    </lineage>
</organism>
<keyword evidence="2" id="KW-1278">Translocase</keyword>
<dbReference type="InterPro" id="IPR029014">
    <property type="entry name" value="NiFe-Hase_large"/>
</dbReference>
<reference evidence="4 5" key="1">
    <citation type="journal article" date="2006" name="Science">
        <title>The genome of black cottonwood, Populus trichocarpa (Torr. &amp; Gray).</title>
        <authorList>
            <person name="Tuskan G.A."/>
            <person name="Difazio S."/>
            <person name="Jansson S."/>
            <person name="Bohlmann J."/>
            <person name="Grigoriev I."/>
            <person name="Hellsten U."/>
            <person name="Putnam N."/>
            <person name="Ralph S."/>
            <person name="Rombauts S."/>
            <person name="Salamov A."/>
            <person name="Schein J."/>
            <person name="Sterck L."/>
            <person name="Aerts A."/>
            <person name="Bhalerao R.R."/>
            <person name="Bhalerao R.P."/>
            <person name="Blaudez D."/>
            <person name="Boerjan W."/>
            <person name="Brun A."/>
            <person name="Brunner A."/>
            <person name="Busov V."/>
            <person name="Campbell M."/>
            <person name="Carlson J."/>
            <person name="Chalot M."/>
            <person name="Chapman J."/>
            <person name="Chen G.L."/>
            <person name="Cooper D."/>
            <person name="Coutinho P.M."/>
            <person name="Couturier J."/>
            <person name="Covert S."/>
            <person name="Cronk Q."/>
            <person name="Cunningham R."/>
            <person name="Davis J."/>
            <person name="Degroeve S."/>
            <person name="Dejardin A."/>
            <person name="Depamphilis C."/>
            <person name="Detter J."/>
            <person name="Dirks B."/>
            <person name="Dubchak I."/>
            <person name="Duplessis S."/>
            <person name="Ehlting J."/>
            <person name="Ellis B."/>
            <person name="Gendler K."/>
            <person name="Goodstein D."/>
            <person name="Gribskov M."/>
            <person name="Grimwood J."/>
            <person name="Groover A."/>
            <person name="Gunter L."/>
            <person name="Hamberger B."/>
            <person name="Heinze B."/>
            <person name="Helariutta Y."/>
            <person name="Henrissat B."/>
            <person name="Holligan D."/>
            <person name="Holt R."/>
            <person name="Huang W."/>
            <person name="Islam-Faridi N."/>
            <person name="Jones S."/>
            <person name="Jones-Rhoades M."/>
            <person name="Jorgensen R."/>
            <person name="Joshi C."/>
            <person name="Kangasjarvi J."/>
            <person name="Karlsson J."/>
            <person name="Kelleher C."/>
            <person name="Kirkpatrick R."/>
            <person name="Kirst M."/>
            <person name="Kohler A."/>
            <person name="Kalluri U."/>
            <person name="Larimer F."/>
            <person name="Leebens-Mack J."/>
            <person name="Leple J.C."/>
            <person name="Locascio P."/>
            <person name="Lou Y."/>
            <person name="Lucas S."/>
            <person name="Martin F."/>
            <person name="Montanini B."/>
            <person name="Napoli C."/>
            <person name="Nelson D.R."/>
            <person name="Nelson C."/>
            <person name="Nieminen K."/>
            <person name="Nilsson O."/>
            <person name="Pereda V."/>
            <person name="Peter G."/>
            <person name="Philippe R."/>
            <person name="Pilate G."/>
            <person name="Poliakov A."/>
            <person name="Razumovskaya J."/>
            <person name="Richardson P."/>
            <person name="Rinaldi C."/>
            <person name="Ritland K."/>
            <person name="Rouze P."/>
            <person name="Ryaboy D."/>
            <person name="Schmutz J."/>
            <person name="Schrader J."/>
            <person name="Segerman B."/>
            <person name="Shin H."/>
            <person name="Siddiqui A."/>
            <person name="Sterky F."/>
            <person name="Terry A."/>
            <person name="Tsai C.J."/>
            <person name="Uberbacher E."/>
            <person name="Unneberg P."/>
            <person name="Vahala J."/>
            <person name="Wall K."/>
            <person name="Wessler S."/>
            <person name="Yang G."/>
            <person name="Yin T."/>
            <person name="Douglas C."/>
            <person name="Marra M."/>
            <person name="Sandberg G."/>
            <person name="Van de Peer Y."/>
            <person name="Rokhsar D."/>
        </authorList>
    </citation>
    <scope>NUCLEOTIDE SEQUENCE [LARGE SCALE GENOMIC DNA]</scope>
    <source>
        <strain evidence="5">cv. Nisqually</strain>
    </source>
</reference>
<accession>A0A2K1Y5I2</accession>
<evidence type="ECO:0000256" key="2">
    <source>
        <dbReference type="ARBA" id="ARBA00022967"/>
    </source>
</evidence>
<dbReference type="PANTHER" id="PTHR11993:SF10">
    <property type="entry name" value="NADH DEHYDROGENASE [UBIQUINONE] IRON-SULFUR PROTEIN 2, MITOCHONDRIAL"/>
    <property type="match status" value="1"/>
</dbReference>
<proteinExistence type="inferred from homology"/>
<keyword evidence="3" id="KW-0520">NAD</keyword>
<dbReference type="Gene3D" id="1.10.645.10">
    <property type="entry name" value="Cytochrome-c3 Hydrogenase, chain B"/>
    <property type="match status" value="1"/>
</dbReference>
<protein>
    <recommendedName>
        <fullName evidence="6">NADH-quinone oxidoreductase subunit D domain-containing protein</fullName>
    </recommendedName>
</protein>
<dbReference type="STRING" id="3694.A0A2K1Y5I2"/>
<keyword evidence="5" id="KW-1185">Reference proteome</keyword>
<dbReference type="InterPro" id="IPR022885">
    <property type="entry name" value="NDH1_su_D/H"/>
</dbReference>
<comment type="similarity">
    <text evidence="1">Belongs to the complex I 49 kDa subunit family.</text>
</comment>
<evidence type="ECO:0000256" key="1">
    <source>
        <dbReference type="ARBA" id="ARBA00005769"/>
    </source>
</evidence>